<dbReference type="NCBIfam" id="TIGR02073">
    <property type="entry name" value="PBP_1c"/>
    <property type="match status" value="1"/>
</dbReference>
<protein>
    <recommendedName>
        <fullName evidence="10">peptidoglycan glycosyltransferase</fullName>
        <ecNumber evidence="10">2.4.99.28</ecNumber>
    </recommendedName>
</protein>
<comment type="similarity">
    <text evidence="3">In the N-terminal section; belongs to the glycosyltransferase 51 family.</text>
</comment>
<dbReference type="SUPFAM" id="SSF53955">
    <property type="entry name" value="Lysozyme-like"/>
    <property type="match status" value="1"/>
</dbReference>
<dbReference type="InterPro" id="IPR001460">
    <property type="entry name" value="PCN-bd_Tpept"/>
</dbReference>
<evidence type="ECO:0000256" key="6">
    <source>
        <dbReference type="ARBA" id="ARBA00022676"/>
    </source>
</evidence>
<dbReference type="Proteomes" id="UP000305888">
    <property type="component" value="Chromosome"/>
</dbReference>
<evidence type="ECO:0000256" key="1">
    <source>
        <dbReference type="ARBA" id="ARBA00004752"/>
    </source>
</evidence>
<feature type="domain" description="Penicillin-binding protein transpeptidase" evidence="12">
    <location>
        <begin position="263"/>
        <end position="484"/>
    </location>
</feature>
<name>A0A5B8G2W8_9RHOB</name>
<dbReference type="SUPFAM" id="SSF56601">
    <property type="entry name" value="beta-lactamase/transpeptidase-like"/>
    <property type="match status" value="1"/>
</dbReference>
<dbReference type="AlphaFoldDB" id="A0A5B8G2W8"/>
<keyword evidence="16" id="KW-1185">Reference proteome</keyword>
<evidence type="ECO:0000259" key="14">
    <source>
        <dbReference type="Pfam" id="PF06832"/>
    </source>
</evidence>
<keyword evidence="8" id="KW-0378">Hydrolase</keyword>
<dbReference type="Gene3D" id="3.40.710.10">
    <property type="entry name" value="DD-peptidase/beta-lactamase superfamily"/>
    <property type="match status" value="1"/>
</dbReference>
<dbReference type="Gene3D" id="1.10.3810.10">
    <property type="entry name" value="Biosynthetic peptidoglycan transglycosylase-like"/>
    <property type="match status" value="1"/>
</dbReference>
<dbReference type="InterPro" id="IPR012338">
    <property type="entry name" value="Beta-lactam/transpept-like"/>
</dbReference>
<evidence type="ECO:0000256" key="9">
    <source>
        <dbReference type="ARBA" id="ARBA00023268"/>
    </source>
</evidence>
<dbReference type="InterPro" id="IPR009647">
    <property type="entry name" value="PBP_C"/>
</dbReference>
<accession>A0A5B8G2W8</accession>
<dbReference type="Pfam" id="PF00912">
    <property type="entry name" value="Transgly"/>
    <property type="match status" value="1"/>
</dbReference>
<dbReference type="EMBL" id="CP040818">
    <property type="protein sequence ID" value="QDL93719.1"/>
    <property type="molecule type" value="Genomic_DNA"/>
</dbReference>
<evidence type="ECO:0000256" key="8">
    <source>
        <dbReference type="ARBA" id="ARBA00022801"/>
    </source>
</evidence>
<evidence type="ECO:0000256" key="4">
    <source>
        <dbReference type="ARBA" id="ARBA00022645"/>
    </source>
</evidence>
<evidence type="ECO:0000259" key="12">
    <source>
        <dbReference type="Pfam" id="PF00905"/>
    </source>
</evidence>
<dbReference type="InterPro" id="IPR001264">
    <property type="entry name" value="Glyco_trans_51"/>
</dbReference>
<comment type="catalytic activity">
    <reaction evidence="11">
        <text>[GlcNAc-(1-&gt;4)-Mur2Ac(oyl-L-Ala-gamma-D-Glu-L-Lys-D-Ala-D-Ala)](n)-di-trans,octa-cis-undecaprenyl diphosphate + beta-D-GlcNAc-(1-&gt;4)-Mur2Ac(oyl-L-Ala-gamma-D-Glu-L-Lys-D-Ala-D-Ala)-di-trans,octa-cis-undecaprenyl diphosphate = [GlcNAc-(1-&gt;4)-Mur2Ac(oyl-L-Ala-gamma-D-Glu-L-Lys-D-Ala-D-Ala)](n+1)-di-trans,octa-cis-undecaprenyl diphosphate + di-trans,octa-cis-undecaprenyl diphosphate + H(+)</text>
        <dbReference type="Rhea" id="RHEA:23708"/>
        <dbReference type="Rhea" id="RHEA-COMP:9602"/>
        <dbReference type="Rhea" id="RHEA-COMP:9603"/>
        <dbReference type="ChEBI" id="CHEBI:15378"/>
        <dbReference type="ChEBI" id="CHEBI:58405"/>
        <dbReference type="ChEBI" id="CHEBI:60033"/>
        <dbReference type="ChEBI" id="CHEBI:78435"/>
        <dbReference type="EC" id="2.4.99.28"/>
    </reaction>
</comment>
<evidence type="ECO:0000256" key="3">
    <source>
        <dbReference type="ARBA" id="ARBA00007739"/>
    </source>
</evidence>
<keyword evidence="6" id="KW-0328">Glycosyltransferase</keyword>
<dbReference type="InterPro" id="IPR011815">
    <property type="entry name" value="PBP_1c"/>
</dbReference>
<keyword evidence="9" id="KW-0511">Multifunctional enzyme</keyword>
<reference evidence="15 16" key="1">
    <citation type="submission" date="2019-06" db="EMBL/GenBank/DDBJ databases">
        <title>Genome sequence of Rhodobacteraceae bacterium D4M1.</title>
        <authorList>
            <person name="Cao J."/>
        </authorList>
    </citation>
    <scope>NUCLEOTIDE SEQUENCE [LARGE SCALE GENOMIC DNA]</scope>
    <source>
        <strain evidence="15 16">D4M1</strain>
    </source>
</reference>
<evidence type="ECO:0000313" key="16">
    <source>
        <dbReference type="Proteomes" id="UP000305888"/>
    </source>
</evidence>
<dbReference type="GO" id="GO:0004180">
    <property type="term" value="F:carboxypeptidase activity"/>
    <property type="evidence" value="ECO:0007669"/>
    <property type="project" value="UniProtKB-KW"/>
</dbReference>
<dbReference type="Pfam" id="PF06832">
    <property type="entry name" value="BiPBP_C"/>
    <property type="match status" value="1"/>
</dbReference>
<comment type="pathway">
    <text evidence="1">Cell wall biogenesis; peptidoglycan biosynthesis.</text>
</comment>
<feature type="domain" description="Penicillin-binding C-terminal" evidence="14">
    <location>
        <begin position="560"/>
        <end position="640"/>
    </location>
</feature>
<evidence type="ECO:0000256" key="7">
    <source>
        <dbReference type="ARBA" id="ARBA00022679"/>
    </source>
</evidence>
<evidence type="ECO:0000256" key="5">
    <source>
        <dbReference type="ARBA" id="ARBA00022670"/>
    </source>
</evidence>
<proteinExistence type="inferred from homology"/>
<feature type="domain" description="Glycosyl transferase family 51" evidence="13">
    <location>
        <begin position="19"/>
        <end position="186"/>
    </location>
</feature>
<dbReference type="GO" id="GO:0006508">
    <property type="term" value="P:proteolysis"/>
    <property type="evidence" value="ECO:0007669"/>
    <property type="project" value="UniProtKB-KW"/>
</dbReference>
<dbReference type="OrthoDB" id="9766909at2"/>
<dbReference type="GO" id="GO:0008955">
    <property type="term" value="F:peptidoglycan glycosyltransferase activity"/>
    <property type="evidence" value="ECO:0007669"/>
    <property type="project" value="UniProtKB-EC"/>
</dbReference>
<dbReference type="PANTHER" id="PTHR32282">
    <property type="entry name" value="BINDING PROTEIN TRANSPEPTIDASE, PUTATIVE-RELATED"/>
    <property type="match status" value="1"/>
</dbReference>
<dbReference type="GO" id="GO:0030288">
    <property type="term" value="C:outer membrane-bounded periplasmic space"/>
    <property type="evidence" value="ECO:0007669"/>
    <property type="project" value="TreeGrafter"/>
</dbReference>
<keyword evidence="4" id="KW-0121">Carboxypeptidase</keyword>
<evidence type="ECO:0000256" key="2">
    <source>
        <dbReference type="ARBA" id="ARBA00007090"/>
    </source>
</evidence>
<comment type="similarity">
    <text evidence="2">In the C-terminal section; belongs to the transpeptidase family.</text>
</comment>
<dbReference type="KEGG" id="ppru:FDP22_13425"/>
<gene>
    <name evidence="15" type="primary">pbpC</name>
    <name evidence="15" type="ORF">FDP22_13425</name>
</gene>
<evidence type="ECO:0000259" key="13">
    <source>
        <dbReference type="Pfam" id="PF00912"/>
    </source>
</evidence>
<dbReference type="InterPro" id="IPR050396">
    <property type="entry name" value="Glycosyltr_51/Transpeptidase"/>
</dbReference>
<dbReference type="GO" id="GO:0008658">
    <property type="term" value="F:penicillin binding"/>
    <property type="evidence" value="ECO:0007669"/>
    <property type="project" value="InterPro"/>
</dbReference>
<dbReference type="Pfam" id="PF00905">
    <property type="entry name" value="Transpeptidase"/>
    <property type="match status" value="1"/>
</dbReference>
<evidence type="ECO:0000256" key="11">
    <source>
        <dbReference type="ARBA" id="ARBA00049902"/>
    </source>
</evidence>
<organism evidence="15 16">
    <name type="scientific">Paroceanicella profunda</name>
    <dbReference type="NCBI Taxonomy" id="2579971"/>
    <lineage>
        <taxon>Bacteria</taxon>
        <taxon>Pseudomonadati</taxon>
        <taxon>Pseudomonadota</taxon>
        <taxon>Alphaproteobacteria</taxon>
        <taxon>Rhodobacterales</taxon>
        <taxon>Paracoccaceae</taxon>
        <taxon>Paroceanicella</taxon>
    </lineage>
</organism>
<evidence type="ECO:0000256" key="10">
    <source>
        <dbReference type="ARBA" id="ARBA00044770"/>
    </source>
</evidence>
<dbReference type="InterPro" id="IPR023346">
    <property type="entry name" value="Lysozyme-like_dom_sf"/>
</dbReference>
<evidence type="ECO:0000313" key="15">
    <source>
        <dbReference type="EMBL" id="QDL93719.1"/>
    </source>
</evidence>
<keyword evidence="7" id="KW-0808">Transferase</keyword>
<dbReference type="PANTHER" id="PTHR32282:SF15">
    <property type="entry name" value="PENICILLIN-BINDING PROTEIN 1C"/>
    <property type="match status" value="1"/>
</dbReference>
<sequence length="665" mass="70025">MSETVVDREGRLLRAYTVENGTWRLPVTPRAVDPGYVAQLLAWEDRRFARHRGVDWLALVRASGQALAQGRIVSGGSTLTMQVARLLEHGPSGSLPAKIRQIRLALALERRLDKQEILALYLARAPFGGNVEGVRAASLSWFGHEPARLSPAEAALLVALPQAPESRRPDRFPEAARTARDRVLARAAARGLIDARSLAAARAAPVPRARIAFPMHAPHLADRLRSRDGARHATTLDGALQARLETLVSERARALGPGLSAALIVADHATGEILAEIGSADYLDTPRRGFVDMTRAPRSPGSLLKPLIYGLAFEAGIAHPETLIDDAPMRFGSYEPQNFDRRFHGTVSLRTALQMSLNIPAVALLEAVGPAQLMARMRRAGAQPVLPHGSGPPGLAIGLGGLGLSLSDLVTLYAGIARGGTPVRLSAQPGEAGAAPGPRLLSATAAWQVADVLAGVAPPPVAAPRRIAYKTGTSYGSRDAWAIGFDGAHVIGVWIGRADAAAVPGALGAHEAAPLLFEAFGRLGAPAVALPPPPGPVLTLATAELPPPLRRFRPRNAALAPAPGPEIAYPPDGARILLAPGPDAALLIRVRDGRPPYTWLVDGRPLDTRPFDRSASWTPQGPGFVSISVIDAAGAATRARVRLDMPVTQADPACAGALRPASCTR</sequence>
<keyword evidence="5" id="KW-0645">Protease</keyword>
<dbReference type="InterPro" id="IPR036950">
    <property type="entry name" value="PBP_transglycosylase"/>
</dbReference>
<dbReference type="EC" id="2.4.99.28" evidence="10"/>
<dbReference type="GO" id="GO:0009252">
    <property type="term" value="P:peptidoglycan biosynthetic process"/>
    <property type="evidence" value="ECO:0007669"/>
    <property type="project" value="UniProtKB-UniPathway"/>
</dbReference>
<dbReference type="UniPathway" id="UPA00219"/>